<dbReference type="GO" id="GO:0046872">
    <property type="term" value="F:metal ion binding"/>
    <property type="evidence" value="ECO:0007669"/>
    <property type="project" value="InterPro"/>
</dbReference>
<reference evidence="2 3" key="1">
    <citation type="submission" date="2019-03" db="EMBL/GenBank/DDBJ databases">
        <title>Genomic Encyclopedia of Type Strains, Phase IV (KMG-IV): sequencing the most valuable type-strain genomes for metagenomic binning, comparative biology and taxonomic classification.</title>
        <authorList>
            <person name="Goeker M."/>
        </authorList>
    </citation>
    <scope>NUCLEOTIDE SEQUENCE [LARGE SCALE GENOMIC DNA]</scope>
    <source>
        <strain evidence="2 3">DSM 15505</strain>
    </source>
</reference>
<organism evidence="2 3">
    <name type="scientific">Halospina denitrificans</name>
    <dbReference type="NCBI Taxonomy" id="332522"/>
    <lineage>
        <taxon>Bacteria</taxon>
        <taxon>Pseudomonadati</taxon>
        <taxon>Pseudomonadota</taxon>
        <taxon>Gammaproteobacteria</taxon>
        <taxon>Halospina</taxon>
    </lineage>
</organism>
<accession>A0A4R7K0W4</accession>
<dbReference type="PANTHER" id="PTHR42953:SF2">
    <property type="entry name" value="ADHESION PROTEIN"/>
    <property type="match status" value="1"/>
</dbReference>
<keyword evidence="3" id="KW-1185">Reference proteome</keyword>
<proteinExistence type="predicted"/>
<evidence type="ECO:0000256" key="1">
    <source>
        <dbReference type="SAM" id="SignalP"/>
    </source>
</evidence>
<dbReference type="PANTHER" id="PTHR42953">
    <property type="entry name" value="HIGH-AFFINITY ZINC UPTAKE SYSTEM PROTEIN ZNUA-RELATED"/>
    <property type="match status" value="1"/>
</dbReference>
<dbReference type="InterPro" id="IPR006127">
    <property type="entry name" value="ZnuA-like"/>
</dbReference>
<comment type="caution">
    <text evidence="2">The sequence shown here is derived from an EMBL/GenBank/DDBJ whole genome shotgun (WGS) entry which is preliminary data.</text>
</comment>
<dbReference type="Gene3D" id="3.40.50.1980">
    <property type="entry name" value="Nitrogenase molybdenum iron protein domain"/>
    <property type="match status" value="2"/>
</dbReference>
<feature type="chain" id="PRO_5020927737" evidence="1">
    <location>
        <begin position="20"/>
        <end position="292"/>
    </location>
</feature>
<name>A0A4R7K0W4_9GAMM</name>
<dbReference type="Proteomes" id="UP000295830">
    <property type="component" value="Unassembled WGS sequence"/>
</dbReference>
<dbReference type="Pfam" id="PF01297">
    <property type="entry name" value="ZnuA"/>
    <property type="match status" value="1"/>
</dbReference>
<gene>
    <name evidence="2" type="ORF">DES49_0165</name>
</gene>
<protein>
    <submittedName>
        <fullName evidence="2">Zinc/manganese transport system substrate-binding protein</fullName>
    </submittedName>
</protein>
<dbReference type="OrthoDB" id="9810636at2"/>
<dbReference type="GO" id="GO:0030001">
    <property type="term" value="P:metal ion transport"/>
    <property type="evidence" value="ECO:0007669"/>
    <property type="project" value="InterPro"/>
</dbReference>
<keyword evidence="1" id="KW-0732">Signal</keyword>
<feature type="signal peptide" evidence="1">
    <location>
        <begin position="1"/>
        <end position="19"/>
    </location>
</feature>
<dbReference type="SUPFAM" id="SSF53807">
    <property type="entry name" value="Helical backbone' metal receptor"/>
    <property type="match status" value="1"/>
</dbReference>
<sequence>MRKSIFTLLVIIMSLPAQAKLQVVATAPNLGMLASAIGGEHVAVEVLAPPDRDLHYLEARPSMMAQLRNADLVVSVGADLEAGWLPVAIQNAGNAGIRGGQPGYFSGAQHTDLIQTNQAADRSQGDVHTKGNPHFYLDPVRMAEVGNALADRLSELDPGNGSDYRARAQGFQSEVNARMTEWHERTEDAPGVLLYHKDADYLMERLDVTILGYLEPLPGIAPTGKHLSGLVQDLKGKQAVVLYTDFQPSRAAEFIQRQLGWPHHQLSSQVQPGSDQKAYFELIDRWVEAISR</sequence>
<dbReference type="AlphaFoldDB" id="A0A4R7K0W4"/>
<evidence type="ECO:0000313" key="2">
    <source>
        <dbReference type="EMBL" id="TDT44066.1"/>
    </source>
</evidence>
<evidence type="ECO:0000313" key="3">
    <source>
        <dbReference type="Proteomes" id="UP000295830"/>
    </source>
</evidence>
<dbReference type="InterPro" id="IPR050492">
    <property type="entry name" value="Bact_metal-bind_prot9"/>
</dbReference>
<dbReference type="EMBL" id="SOAX01000001">
    <property type="protein sequence ID" value="TDT44066.1"/>
    <property type="molecule type" value="Genomic_DNA"/>
</dbReference>
<dbReference type="RefSeq" id="WP_133734494.1">
    <property type="nucleotide sequence ID" value="NZ_SOAX01000001.1"/>
</dbReference>